<protein>
    <recommendedName>
        <fullName evidence="10">tRNA 5-methylaminomethyl-2-thiouridine biosynthesis bifunctional protein MnmC</fullName>
        <shortName evidence="10">tRNA mnm(5)s(2)U biosynthesis bifunctional protein</shortName>
    </recommendedName>
    <domain>
        <recommendedName>
            <fullName evidence="10">tRNA (mnm(5)s(2)U34)-methyltransferase</fullName>
            <ecNumber evidence="10">2.1.1.61</ecNumber>
        </recommendedName>
    </domain>
    <domain>
        <recommendedName>
            <fullName evidence="10">FAD-dependent cmnm(5)s(2)U34 oxidoreductase</fullName>
            <ecNumber evidence="10">1.5.-.-</ecNumber>
        </recommendedName>
    </domain>
</protein>
<dbReference type="RefSeq" id="WP_369743649.1">
    <property type="nucleotide sequence ID" value="NZ_CP165718.1"/>
</dbReference>
<reference evidence="13" key="1">
    <citation type="submission" date="2024-07" db="EMBL/GenBank/DDBJ databases">
        <title>Whole genome sequence of bacterial strains from algal surface.</title>
        <authorList>
            <person name="Kumar P."/>
        </authorList>
    </citation>
    <scope>NUCLEOTIDE SEQUENCE</scope>
    <source>
        <strain evidence="13">PP-1MA</strain>
    </source>
</reference>
<comment type="catalytic activity">
    <reaction evidence="10">
        <text>5-aminomethyl-2-thiouridine(34) in tRNA + S-adenosyl-L-methionine = 5-methylaminomethyl-2-thiouridine(34) in tRNA + S-adenosyl-L-homocysteine + H(+)</text>
        <dbReference type="Rhea" id="RHEA:19569"/>
        <dbReference type="Rhea" id="RHEA-COMP:10195"/>
        <dbReference type="Rhea" id="RHEA-COMP:10197"/>
        <dbReference type="ChEBI" id="CHEBI:15378"/>
        <dbReference type="ChEBI" id="CHEBI:57856"/>
        <dbReference type="ChEBI" id="CHEBI:59789"/>
        <dbReference type="ChEBI" id="CHEBI:74454"/>
        <dbReference type="ChEBI" id="CHEBI:74455"/>
        <dbReference type="EC" id="2.1.1.61"/>
    </reaction>
</comment>
<keyword evidence="7 10" id="KW-0274">FAD</keyword>
<dbReference type="GO" id="GO:0002098">
    <property type="term" value="P:tRNA wobble uridine modification"/>
    <property type="evidence" value="ECO:0007669"/>
    <property type="project" value="TreeGrafter"/>
</dbReference>
<keyword evidence="8 10" id="KW-0560">Oxidoreductase</keyword>
<dbReference type="HAMAP" id="MF_01102">
    <property type="entry name" value="MnmC"/>
    <property type="match status" value="1"/>
</dbReference>
<dbReference type="EC" id="1.5.-.-" evidence="10"/>
<gene>
    <name evidence="10 13" type="primary">mnmC</name>
    <name evidence="13" type="ORF">AB8S08_03515</name>
</gene>
<organism evidence="13">
    <name type="scientific">Pseudidiomarina sp. PP-1MA</name>
    <dbReference type="NCBI Taxonomy" id="3237706"/>
    <lineage>
        <taxon>Bacteria</taxon>
        <taxon>Pseudomonadati</taxon>
        <taxon>Pseudomonadota</taxon>
        <taxon>Gammaproteobacteria</taxon>
        <taxon>Alteromonadales</taxon>
        <taxon>Idiomarinaceae</taxon>
        <taxon>Pseudidiomarina</taxon>
    </lineage>
</organism>
<sequence>MSKFFPQPVQPAQISYNDHGLPVATAFDDIYFTNSDGLAESRYVFLQHNDLPQRWQTHPHPLFVVAESGFGTGLNFLACWHAFMQQAPSSLRLHFVSFEKYPLARADLQRALAHFPELAELPAQLQAHYPAAEAGCHRLQFAQGRVTLDLWLGDILELLPAWPSQQSVDAWFLDGFAPDKNPAMWQPELFNAMVNHARAGCTFATFTAAGAVRRGLQAAGFSVHKVKGFGHKREMLRGVLCEKTGSEPTQSEQNGAARATSKAPQLAIIGGGIAAACLAWSLTRRGHAVTLYTTGIASGASGNAQGAVYPLLHAQFSPLAQFFVGAFHQARQFYAQYAPACWHPSGVLQLGFNQERQQRQHKLLAAQLYHAETVHGLSAAATQQHWAELPAQPSLFYPRAGWVSPAKLVADLLQQCGELLTIIELGKELGKEPSSGHQAITAIKPHASGWHLYSGDSLVGRADLLWVAAGAGMQQLLAPWQLQFSNVRGQVTQVAATATSSSCPTVVCYKGYFTPAEDGRHCVGATYARNYPASLAQQPQTADQQENLATLIDNLGPAASAWTEQLEAVADRAAERNTTRDHLPACGWLTPTLAVLGGLGSRGFTSAPLAAEILVSQWLQEPLPLATELLQRLAPQRLQAAPA</sequence>
<keyword evidence="2 10" id="KW-0489">Methyltransferase</keyword>
<feature type="domain" description="MnmC-like methyltransferase" evidence="12">
    <location>
        <begin position="116"/>
        <end position="239"/>
    </location>
</feature>
<evidence type="ECO:0000259" key="12">
    <source>
        <dbReference type="Pfam" id="PF05430"/>
    </source>
</evidence>
<dbReference type="GO" id="GO:0004808">
    <property type="term" value="F:tRNA (5-methylaminomethyl-2-thiouridylate)(34)-methyltransferase activity"/>
    <property type="evidence" value="ECO:0007669"/>
    <property type="project" value="UniProtKB-EC"/>
</dbReference>
<dbReference type="NCBIfam" id="NF002481">
    <property type="entry name" value="PRK01747.1-2"/>
    <property type="match status" value="1"/>
</dbReference>
<dbReference type="Pfam" id="PF01266">
    <property type="entry name" value="DAO"/>
    <property type="match status" value="1"/>
</dbReference>
<dbReference type="Gene3D" id="3.30.9.10">
    <property type="entry name" value="D-Amino Acid Oxidase, subunit A, domain 2"/>
    <property type="match status" value="1"/>
</dbReference>
<dbReference type="InterPro" id="IPR023032">
    <property type="entry name" value="tRNA_MAMT_biosynth_bifunc_MnmC"/>
</dbReference>
<dbReference type="AlphaFoldDB" id="A0AB39XBM9"/>
<keyword evidence="6 10" id="KW-0819">tRNA processing</keyword>
<comment type="subcellular location">
    <subcellularLocation>
        <location evidence="10">Cytoplasm</location>
    </subcellularLocation>
</comment>
<evidence type="ECO:0000256" key="10">
    <source>
        <dbReference type="HAMAP-Rule" id="MF_01102"/>
    </source>
</evidence>
<keyword evidence="3 10" id="KW-0285">Flavoprotein</keyword>
<evidence type="ECO:0000313" key="13">
    <source>
        <dbReference type="EMBL" id="XDV10279.1"/>
    </source>
</evidence>
<dbReference type="GO" id="GO:0016645">
    <property type="term" value="F:oxidoreductase activity, acting on the CH-NH group of donors"/>
    <property type="evidence" value="ECO:0007669"/>
    <property type="project" value="InterPro"/>
</dbReference>
<comment type="cofactor">
    <cofactor evidence="10">
        <name>FAD</name>
        <dbReference type="ChEBI" id="CHEBI:57692"/>
    </cofactor>
</comment>
<dbReference type="InterPro" id="IPR017610">
    <property type="entry name" value="tRNA_S-uridine_synth_MnmC_C"/>
</dbReference>
<name>A0AB39XBM9_9GAMM</name>
<dbReference type="EMBL" id="CP165718">
    <property type="protein sequence ID" value="XDV10279.1"/>
    <property type="molecule type" value="Genomic_DNA"/>
</dbReference>
<evidence type="ECO:0000256" key="1">
    <source>
        <dbReference type="ARBA" id="ARBA00022490"/>
    </source>
</evidence>
<dbReference type="GO" id="GO:0005737">
    <property type="term" value="C:cytoplasm"/>
    <property type="evidence" value="ECO:0007669"/>
    <property type="project" value="UniProtKB-SubCell"/>
</dbReference>
<evidence type="ECO:0000256" key="7">
    <source>
        <dbReference type="ARBA" id="ARBA00022827"/>
    </source>
</evidence>
<evidence type="ECO:0000256" key="6">
    <source>
        <dbReference type="ARBA" id="ARBA00022694"/>
    </source>
</evidence>
<feature type="region of interest" description="FAD-dependent cmnm(5)s(2)U34 oxidoreductase" evidence="10">
    <location>
        <begin position="269"/>
        <end position="643"/>
    </location>
</feature>
<dbReference type="Gene3D" id="3.40.50.150">
    <property type="entry name" value="Vaccinia Virus protein VP39"/>
    <property type="match status" value="1"/>
</dbReference>
<proteinExistence type="inferred from homology"/>
<dbReference type="Pfam" id="PF05430">
    <property type="entry name" value="Methyltransf_30"/>
    <property type="match status" value="1"/>
</dbReference>
<comment type="similarity">
    <text evidence="10">In the C-terminal section; belongs to the DAO family.</text>
</comment>
<dbReference type="NCBIfam" id="NF033855">
    <property type="entry name" value="tRNA_MNMC2"/>
    <property type="match status" value="1"/>
</dbReference>
<evidence type="ECO:0000256" key="8">
    <source>
        <dbReference type="ARBA" id="ARBA00023002"/>
    </source>
</evidence>
<dbReference type="InterPro" id="IPR036188">
    <property type="entry name" value="FAD/NAD-bd_sf"/>
</dbReference>
<dbReference type="InterPro" id="IPR047785">
    <property type="entry name" value="tRNA_MNMC2"/>
</dbReference>
<feature type="region of interest" description="tRNA (mnm(5)s(2)U34)-methyltransferase" evidence="10">
    <location>
        <begin position="1"/>
        <end position="241"/>
    </location>
</feature>
<dbReference type="PANTHER" id="PTHR13847">
    <property type="entry name" value="SARCOSINE DEHYDROGENASE-RELATED"/>
    <property type="match status" value="1"/>
</dbReference>
<evidence type="ECO:0000256" key="4">
    <source>
        <dbReference type="ARBA" id="ARBA00022679"/>
    </source>
</evidence>
<evidence type="ECO:0000256" key="3">
    <source>
        <dbReference type="ARBA" id="ARBA00022630"/>
    </source>
</evidence>
<dbReference type="Gene3D" id="3.50.50.60">
    <property type="entry name" value="FAD/NAD(P)-binding domain"/>
    <property type="match status" value="1"/>
</dbReference>
<dbReference type="NCBIfam" id="TIGR03197">
    <property type="entry name" value="MnmC_Cterm"/>
    <property type="match status" value="1"/>
</dbReference>
<dbReference type="InterPro" id="IPR029063">
    <property type="entry name" value="SAM-dependent_MTases_sf"/>
</dbReference>
<dbReference type="InterPro" id="IPR008471">
    <property type="entry name" value="MnmC-like_methylTransf"/>
</dbReference>
<keyword evidence="9 10" id="KW-0511">Multifunctional enzyme</keyword>
<comment type="similarity">
    <text evidence="10">In the N-terminal section; belongs to the methyltransferase superfamily. tRNA (mnm(5)s(2)U34)-methyltransferase family.</text>
</comment>
<dbReference type="SUPFAM" id="SSF51905">
    <property type="entry name" value="FAD/NAD(P)-binding domain"/>
    <property type="match status" value="1"/>
</dbReference>
<dbReference type="PANTHER" id="PTHR13847:SF283">
    <property type="entry name" value="TRNA 5-METHYLAMINOMETHYL-2-THIOURIDINE BIOSYNTHESIS BIFUNCTIONAL PROTEIN MNMC"/>
    <property type="match status" value="1"/>
</dbReference>
<accession>A0AB39XBM9</accession>
<keyword evidence="4 10" id="KW-0808">Transferase</keyword>
<dbReference type="InterPro" id="IPR006076">
    <property type="entry name" value="FAD-dep_OxRdtase"/>
</dbReference>
<comment type="function">
    <text evidence="10">Catalyzes the last two steps in the biosynthesis of 5-methylaminomethyl-2-thiouridine (mnm(5)s(2)U) at the wobble position (U34) in tRNA. Catalyzes the FAD-dependent demodification of cmnm(5)s(2)U34 to nm(5)s(2)U34, followed by the transfer of a methyl group from S-adenosyl-L-methionine to nm(5)s(2)U34, to form mnm(5)s(2)U34.</text>
</comment>
<feature type="domain" description="FAD dependent oxidoreductase" evidence="11">
    <location>
        <begin position="266"/>
        <end position="615"/>
    </location>
</feature>
<keyword evidence="1 10" id="KW-0963">Cytoplasm</keyword>
<evidence type="ECO:0000256" key="5">
    <source>
        <dbReference type="ARBA" id="ARBA00022691"/>
    </source>
</evidence>
<evidence type="ECO:0000259" key="11">
    <source>
        <dbReference type="Pfam" id="PF01266"/>
    </source>
</evidence>
<evidence type="ECO:0000256" key="9">
    <source>
        <dbReference type="ARBA" id="ARBA00023268"/>
    </source>
</evidence>
<keyword evidence="5 10" id="KW-0949">S-adenosyl-L-methionine</keyword>
<evidence type="ECO:0000256" key="2">
    <source>
        <dbReference type="ARBA" id="ARBA00022603"/>
    </source>
</evidence>
<dbReference type="EC" id="2.1.1.61" evidence="10"/>
<dbReference type="GO" id="GO:0050660">
    <property type="term" value="F:flavin adenine dinucleotide binding"/>
    <property type="evidence" value="ECO:0007669"/>
    <property type="project" value="UniProtKB-UniRule"/>
</dbReference>
<dbReference type="GO" id="GO:0032259">
    <property type="term" value="P:methylation"/>
    <property type="evidence" value="ECO:0007669"/>
    <property type="project" value="UniProtKB-KW"/>
</dbReference>